<feature type="region of interest" description="Disordered" evidence="8">
    <location>
        <begin position="94"/>
        <end position="122"/>
    </location>
</feature>
<comment type="pathway">
    <text evidence="2">Protein modification; protein ubiquitination.</text>
</comment>
<dbReference type="CDD" id="cd14304">
    <property type="entry name" value="UBA2_KPC2"/>
    <property type="match status" value="1"/>
</dbReference>
<dbReference type="GO" id="GO:0016567">
    <property type="term" value="P:protein ubiquitination"/>
    <property type="evidence" value="ECO:0007669"/>
    <property type="project" value="UniProtKB-UniPathway"/>
</dbReference>
<dbReference type="Gene3D" id="3.10.20.90">
    <property type="entry name" value="Phosphatidylinositol 3-kinase Catalytic Subunit, Chain A, domain 1"/>
    <property type="match status" value="1"/>
</dbReference>
<dbReference type="CDD" id="cd14303">
    <property type="entry name" value="UBA1_KPC2"/>
    <property type="match status" value="1"/>
</dbReference>
<feature type="domain" description="UBA" evidence="9">
    <location>
        <begin position="185"/>
        <end position="231"/>
    </location>
</feature>
<evidence type="ECO:0000259" key="9">
    <source>
        <dbReference type="PROSITE" id="PS50030"/>
    </source>
</evidence>
<dbReference type="GeneID" id="112111282"/>
<proteinExistence type="predicted"/>
<dbReference type="PANTHER" id="PTHR46738">
    <property type="entry name" value="UBIQUITIN-ASSOCIATED DOMAIN-CONTAINING PROTEIN 1"/>
    <property type="match status" value="1"/>
</dbReference>
<name>A0A674J4W9_9SAUR</name>
<keyword evidence="5" id="KW-0677">Repeat</keyword>
<keyword evidence="4" id="KW-0963">Cytoplasm</keyword>
<dbReference type="InterPro" id="IPR029071">
    <property type="entry name" value="Ubiquitin-like_domsf"/>
</dbReference>
<organism evidence="10 11">
    <name type="scientific">Terrapene triunguis</name>
    <name type="common">Three-toed box turtle</name>
    <dbReference type="NCBI Taxonomy" id="2587831"/>
    <lineage>
        <taxon>Eukaryota</taxon>
        <taxon>Metazoa</taxon>
        <taxon>Chordata</taxon>
        <taxon>Craniata</taxon>
        <taxon>Vertebrata</taxon>
        <taxon>Euteleostomi</taxon>
        <taxon>Archelosauria</taxon>
        <taxon>Testudinata</taxon>
        <taxon>Testudines</taxon>
        <taxon>Cryptodira</taxon>
        <taxon>Durocryptodira</taxon>
        <taxon>Testudinoidea</taxon>
        <taxon>Emydidae</taxon>
        <taxon>Terrapene</taxon>
    </lineage>
</organism>
<dbReference type="InterPro" id="IPR041927">
    <property type="entry name" value="UBA2_UBAC1"/>
</dbReference>
<dbReference type="GO" id="GO:0000151">
    <property type="term" value="C:ubiquitin ligase complex"/>
    <property type="evidence" value="ECO:0007669"/>
    <property type="project" value="TreeGrafter"/>
</dbReference>
<evidence type="ECO:0000256" key="6">
    <source>
        <dbReference type="ARBA" id="ARBA00022786"/>
    </source>
</evidence>
<gene>
    <name evidence="10" type="primary">UBAC1</name>
</gene>
<reference evidence="10" key="2">
    <citation type="submission" date="2025-09" db="UniProtKB">
        <authorList>
            <consortium name="Ensembl"/>
        </authorList>
    </citation>
    <scope>IDENTIFICATION</scope>
</reference>
<dbReference type="Ensembl" id="ENSTMTT00000017498.1">
    <property type="protein sequence ID" value="ENSTMTP00000016901.1"/>
    <property type="gene ID" value="ENSTMTG00000012403.1"/>
</dbReference>
<evidence type="ECO:0000256" key="1">
    <source>
        <dbReference type="ARBA" id="ARBA00004496"/>
    </source>
</evidence>
<dbReference type="InterPro" id="IPR057650">
    <property type="entry name" value="UBL_UBAC1"/>
</dbReference>
<dbReference type="GO" id="GO:0005794">
    <property type="term" value="C:Golgi apparatus"/>
    <property type="evidence" value="ECO:0007669"/>
    <property type="project" value="Ensembl"/>
</dbReference>
<dbReference type="InterPro" id="IPR041926">
    <property type="entry name" value="UBA1_UBAC1"/>
</dbReference>
<feature type="compositionally biased region" description="Basic and acidic residues" evidence="8">
    <location>
        <begin position="108"/>
        <end position="122"/>
    </location>
</feature>
<dbReference type="Pfam" id="PF22562">
    <property type="entry name" value="UBA_7"/>
    <property type="match status" value="2"/>
</dbReference>
<dbReference type="Proteomes" id="UP000472274">
    <property type="component" value="Unplaced"/>
</dbReference>
<protein>
    <recommendedName>
        <fullName evidence="3">Ubiquitin-associated domain-containing protein 1</fullName>
    </recommendedName>
    <alternativeName>
        <fullName evidence="7">Kip1 ubiquitination-promoting complex protein 2</fullName>
    </alternativeName>
</protein>
<dbReference type="InterPro" id="IPR052476">
    <property type="entry name" value="UBAC1"/>
</dbReference>
<dbReference type="InParanoid" id="A0A674J4W9"/>
<dbReference type="GO" id="GO:0005829">
    <property type="term" value="C:cytosol"/>
    <property type="evidence" value="ECO:0007669"/>
    <property type="project" value="Ensembl"/>
</dbReference>
<dbReference type="UniPathway" id="UPA00143"/>
<dbReference type="InterPro" id="IPR015940">
    <property type="entry name" value="UBA"/>
</dbReference>
<comment type="subcellular location">
    <subcellularLocation>
        <location evidence="1">Cytoplasm</location>
    </subcellularLocation>
</comment>
<evidence type="ECO:0000256" key="5">
    <source>
        <dbReference type="ARBA" id="ARBA00022737"/>
    </source>
</evidence>
<accession>A0A674J4W9</accession>
<feature type="domain" description="UBA" evidence="9">
    <location>
        <begin position="291"/>
        <end position="331"/>
    </location>
</feature>
<dbReference type="AlphaFoldDB" id="A0A674J4W9"/>
<sequence length="408" mass="45758">MFVQEEKIFAGRVLRLHVCSMEGAEWLEEVPEDTTVEKLKERCLKHCVPGSLEDPKSITHHKLIHATSEKVLTDTKTVLEENIQDKDVLLLVKKRAPPPPPKMAEVSAEEKRKQEQKAPDKDAILKATANLPSRNVDRTVAHHNMRDFQTELRKILVSLIEVAQKLLALNPDAVELFKKANAMLDEDEEDRVDEIALRQLTEMGFPESRAVKALRLNHMSVTQAMEWLIEHADDPTVDAPLPGQTSLEAASEVGASSAGAIAGPSLEAGGEEPKDELTEIFKKIRRKREFRPDPRAVIALMEMGFDEKEVIDALRVNNNQQTAACEWLLGDRKPSPEDLDKGIDTTSPLFQAILENPVVQLGLTNPKTLLAFEDMLENPLNSTQWMNDPETGPVMLQISRIFQTLNRT</sequence>
<dbReference type="GO" id="GO:0070628">
    <property type="term" value="F:proteasome binding"/>
    <property type="evidence" value="ECO:0007669"/>
    <property type="project" value="Ensembl"/>
</dbReference>
<evidence type="ECO:0000256" key="2">
    <source>
        <dbReference type="ARBA" id="ARBA00004906"/>
    </source>
</evidence>
<dbReference type="Gene3D" id="1.10.260.100">
    <property type="match status" value="1"/>
</dbReference>
<dbReference type="SUPFAM" id="SSF54236">
    <property type="entry name" value="Ubiquitin-like"/>
    <property type="match status" value="1"/>
</dbReference>
<dbReference type="FunFam" id="1.10.260.100:FF:000006">
    <property type="entry name" value="Ubiquitin-associated domain-containing protein 1"/>
    <property type="match status" value="1"/>
</dbReference>
<dbReference type="RefSeq" id="XP_024062412.1">
    <property type="nucleotide sequence ID" value="XM_024206644.3"/>
</dbReference>
<evidence type="ECO:0000256" key="4">
    <source>
        <dbReference type="ARBA" id="ARBA00022490"/>
    </source>
</evidence>
<evidence type="ECO:0000256" key="8">
    <source>
        <dbReference type="SAM" id="MobiDB-lite"/>
    </source>
</evidence>
<dbReference type="GO" id="GO:0005886">
    <property type="term" value="C:plasma membrane"/>
    <property type="evidence" value="ECO:0007669"/>
    <property type="project" value="Ensembl"/>
</dbReference>
<dbReference type="SUPFAM" id="SSF46934">
    <property type="entry name" value="UBA-like"/>
    <property type="match status" value="2"/>
</dbReference>
<reference evidence="10" key="1">
    <citation type="submission" date="2025-08" db="UniProtKB">
        <authorList>
            <consortium name="Ensembl"/>
        </authorList>
    </citation>
    <scope>IDENTIFICATION</scope>
</reference>
<dbReference type="InterPro" id="IPR006636">
    <property type="entry name" value="STI1_HS-bd"/>
</dbReference>
<evidence type="ECO:0000313" key="10">
    <source>
        <dbReference type="Ensembl" id="ENSTMTP00000016901.1"/>
    </source>
</evidence>
<dbReference type="GO" id="GO:0031593">
    <property type="term" value="F:polyubiquitin modification-dependent protein binding"/>
    <property type="evidence" value="ECO:0007669"/>
    <property type="project" value="Ensembl"/>
</dbReference>
<keyword evidence="11" id="KW-1185">Reference proteome</keyword>
<evidence type="ECO:0000313" key="11">
    <source>
        <dbReference type="Proteomes" id="UP000472274"/>
    </source>
</evidence>
<dbReference type="Gene3D" id="1.10.8.10">
    <property type="entry name" value="DNA helicase RuvA subunit, C-terminal domain"/>
    <property type="match status" value="2"/>
</dbReference>
<dbReference type="PANTHER" id="PTHR46738:SF1">
    <property type="entry name" value="UBIQUITIN-ASSOCIATED DOMAIN-CONTAINING PROTEIN 1"/>
    <property type="match status" value="1"/>
</dbReference>
<dbReference type="InterPro" id="IPR009060">
    <property type="entry name" value="UBA-like_sf"/>
</dbReference>
<keyword evidence="6" id="KW-0833">Ubl conjugation pathway</keyword>
<dbReference type="SMART" id="SM00165">
    <property type="entry name" value="UBA"/>
    <property type="match status" value="2"/>
</dbReference>
<dbReference type="GO" id="GO:0051604">
    <property type="term" value="P:protein maturation"/>
    <property type="evidence" value="ECO:0007669"/>
    <property type="project" value="Ensembl"/>
</dbReference>
<dbReference type="PROSITE" id="PS50030">
    <property type="entry name" value="UBA"/>
    <property type="match status" value="2"/>
</dbReference>
<dbReference type="GeneTree" id="ENSGT00390000014658"/>
<dbReference type="CDD" id="cd17066">
    <property type="entry name" value="Ubl_KPC2"/>
    <property type="match status" value="1"/>
</dbReference>
<evidence type="ECO:0000256" key="7">
    <source>
        <dbReference type="ARBA" id="ARBA00029825"/>
    </source>
</evidence>
<dbReference type="FunCoup" id="A0A674J4W9">
    <property type="interactions" value="230"/>
</dbReference>
<dbReference type="SMART" id="SM00727">
    <property type="entry name" value="STI1"/>
    <property type="match status" value="1"/>
</dbReference>
<dbReference type="CTD" id="10422"/>
<dbReference type="Pfam" id="PF23326">
    <property type="entry name" value="UBL_UBAC1"/>
    <property type="match status" value="1"/>
</dbReference>
<evidence type="ECO:0000256" key="3">
    <source>
        <dbReference type="ARBA" id="ARBA00014196"/>
    </source>
</evidence>